<dbReference type="OMA" id="MTCENKT"/>
<evidence type="ECO:0000313" key="4">
    <source>
        <dbReference type="Proteomes" id="UP000008672"/>
    </source>
</evidence>
<feature type="compositionally biased region" description="Polar residues" evidence="1">
    <location>
        <begin position="559"/>
        <end position="575"/>
    </location>
</feature>
<feature type="compositionally biased region" description="Basic and acidic residues" evidence="1">
    <location>
        <begin position="297"/>
        <end position="315"/>
    </location>
</feature>
<accession>H3AUJ7</accession>
<dbReference type="Pfam" id="PF01713">
    <property type="entry name" value="Smr"/>
    <property type="match status" value="1"/>
</dbReference>
<evidence type="ECO:0000259" key="2">
    <source>
        <dbReference type="PROSITE" id="PS50828"/>
    </source>
</evidence>
<dbReference type="Pfam" id="PF25124">
    <property type="entry name" value="DUF7816"/>
    <property type="match status" value="1"/>
</dbReference>
<dbReference type="InterPro" id="IPR027417">
    <property type="entry name" value="P-loop_NTPase"/>
</dbReference>
<dbReference type="EMBL" id="AFYH01121470">
    <property type="status" value="NOT_ANNOTATED_CDS"/>
    <property type="molecule type" value="Genomic_DNA"/>
</dbReference>
<dbReference type="EMBL" id="AFYH01121468">
    <property type="status" value="NOT_ANNOTATED_CDS"/>
    <property type="molecule type" value="Genomic_DNA"/>
</dbReference>
<feature type="region of interest" description="Disordered" evidence="1">
    <location>
        <begin position="559"/>
        <end position="587"/>
    </location>
</feature>
<gene>
    <name evidence="3" type="primary">N4BP2</name>
</gene>
<dbReference type="InterPro" id="IPR052772">
    <property type="entry name" value="Endo/PolyKinase_Domain-Protein"/>
</dbReference>
<feature type="region of interest" description="Disordered" evidence="1">
    <location>
        <begin position="612"/>
        <end position="688"/>
    </location>
</feature>
<dbReference type="EMBL" id="AFYH01121473">
    <property type="status" value="NOT_ANNOTATED_CDS"/>
    <property type="molecule type" value="Genomic_DNA"/>
</dbReference>
<dbReference type="eggNOG" id="KOG2401">
    <property type="taxonomic scope" value="Eukaryota"/>
</dbReference>
<dbReference type="InParanoid" id="H3AUJ7"/>
<dbReference type="InterPro" id="IPR036063">
    <property type="entry name" value="Smr_dom_sf"/>
</dbReference>
<dbReference type="EMBL" id="AFYH01121469">
    <property type="status" value="NOT_ANNOTATED_CDS"/>
    <property type="molecule type" value="Genomic_DNA"/>
</dbReference>
<dbReference type="PROSITE" id="PS50828">
    <property type="entry name" value="SMR"/>
    <property type="match status" value="1"/>
</dbReference>
<dbReference type="EMBL" id="AFYH01121471">
    <property type="status" value="NOT_ANNOTATED_CDS"/>
    <property type="molecule type" value="Genomic_DNA"/>
</dbReference>
<dbReference type="Pfam" id="PF13671">
    <property type="entry name" value="AAA_33"/>
    <property type="match status" value="1"/>
</dbReference>
<dbReference type="FunCoup" id="H3AUJ7">
    <property type="interactions" value="1113"/>
</dbReference>
<sequence length="1456" mass="164300">MQSENVHNSNASKPVIAPTPPQTSWNLLAPEFMPLAQIHTFVTPVAESPTKWRVSSERGTSVAPPQPSVAWSSYFKLWDAQFKNPQMQPRQQMIQLPVSQSVNKKIQLIGKVLILLRGLPGSGKSTLARDFLQQNPDGIICSTDDYFCQGGKYKYNPDLLGEAHEWNRKRAKEAFEKRISPIIIDNTNIQAWEMKPCIEMALQHKYKVMFREPDTWWKFKPRELERRSTHNVPKEKIKIMLERYEQFVSVKIIMNSSAPERPTFSAQQITQDEGNGKDDSEVNTDIAEEETTVSYVKDPEDTFVRRNDDGDDKKSSLNATAGTSCKADSEMEQESLRDAKSETTVQAISEIPLYPEKLKRVDSPGENPLLSLKINENGEKIQEGKMEDNINTESSMEELVKIDVIPSGDISLSEKAEAENENKERQGENDHCEKGKLEVNVGNEDEVDVRWSVRPELLNFVGDWPIEQSLGQRNQRTRKKQKSLSIQKDKETRYCTSEVLVNISMNSDTSMEKHTESNSSATDNVCVEGVQGGYEAVDNDKPKLFDFVGDWPIANSIEQRQQRQRQNPKSLMESSQEVHKLANAESEQGKDTLKYQMVDLLHTALGRIPVEENQELPAVKHSDDYVSESTGEKKSGKSKRMSRQCKLALTFTNNSPVSSELGDQVSKSPEPEEQMSDTSTPSGLSSFSQTAPEDFALLWRIEKQKIDISDHKILVGKAGSFDPRVLDVVADSQPWEKVPYRAVHDKSTYVEESEFIDNNEGKNLEILCKHFKGVSFDVLKDLYEKCKDMEWTINLLLDSGEKLYRVDDIVCQNPVNQLDDQCNSKGVEYCELLADAKVSTSKDDHLQSKELTSQNAQVTGSDLARIEMTEPSSSNLQMKSIDNQMTSVDETDTLRNQAMWLEKNIQTSDTAMEHLGASIMQVPTLAMGQMEQFLQTVTNTNEGLDDVNFETMIVSKADLEGMLDSASYRPKIELDKEANDQPIKAQEIKSENDKLIAFSKVQKPQFDGEDFSKEKEKRLEEAEDTKETSVSSAETGCTEKESQTKNSSGLKRTSESLSIHSLELCLAPELAFQLSDLFGPVGVDPDSLTVEDCVVKIDLNLAKLIHQKWKDSLLERQRQGALSYQLLQDALFLEYSPNEIKLLKKSGSTAAENIKSVHVSEGLPFKDCWNTQSSKVSLKEIISEELALQSQYDLIKSSPLLPRKDCATKLKEKQLFEMFPTIDRQFLMDIFKDNNHSLELTELFLKSVLDSGPAKTVVAQDVIYRNETLPSNNGEKNRDKKVKRSKGQDDVGSEAAFQDIEYPNYDDFRAEAFLHYHKQQECLKKADEAYRRGMKQVATFYAQQGQLHGQKMKEANHLAAIEIFERVNASLLSQNVLDLHGLHVEEAIHHLDRVLQQKVAETQQTGGKPYLSVITGRGNRSQGGVARIKPAVIDYLTNHSFSANSLQPNIITSTLK</sequence>
<dbReference type="HOGENOM" id="CLU_002599_0_0_1"/>
<dbReference type="InterPro" id="IPR056718">
    <property type="entry name" value="DUF7816"/>
</dbReference>
<feature type="region of interest" description="Disordered" evidence="1">
    <location>
        <begin position="1268"/>
        <end position="1290"/>
    </location>
</feature>
<dbReference type="PANTHER" id="PTHR46535:SF1">
    <property type="entry name" value="NEDD4-BINDING PROTEIN 2"/>
    <property type="match status" value="1"/>
</dbReference>
<dbReference type="Gene3D" id="3.30.1370.110">
    <property type="match status" value="1"/>
</dbReference>
<dbReference type="STRING" id="7897.ENSLACP00000013318"/>
<dbReference type="Bgee" id="ENSLACG00000011727">
    <property type="expression patterns" value="Expressed in post-anal tail muscle and 1 other cell type or tissue"/>
</dbReference>
<dbReference type="InterPro" id="IPR056720">
    <property type="entry name" value="DUF7818"/>
</dbReference>
<dbReference type="SUPFAM" id="SSF160443">
    <property type="entry name" value="SMR domain-like"/>
    <property type="match status" value="1"/>
</dbReference>
<dbReference type="SUPFAM" id="SSF52540">
    <property type="entry name" value="P-loop containing nucleoside triphosphate hydrolases"/>
    <property type="match status" value="1"/>
</dbReference>
<dbReference type="Pfam" id="PF25126">
    <property type="entry name" value="DUF7818"/>
    <property type="match status" value="1"/>
</dbReference>
<reference evidence="3" key="3">
    <citation type="submission" date="2025-09" db="UniProtKB">
        <authorList>
            <consortium name="Ensembl"/>
        </authorList>
    </citation>
    <scope>IDENTIFICATION</scope>
</reference>
<dbReference type="Pfam" id="PF25125">
    <property type="entry name" value="DUF7817"/>
    <property type="match status" value="1"/>
</dbReference>
<dbReference type="Gene3D" id="3.40.50.300">
    <property type="entry name" value="P-loop containing nucleotide triphosphate hydrolases"/>
    <property type="match status" value="1"/>
</dbReference>
<dbReference type="GeneTree" id="ENSGT00940000160604"/>
<feature type="compositionally biased region" description="Basic and acidic residues" evidence="1">
    <location>
        <begin position="576"/>
        <end position="587"/>
    </location>
</feature>
<protein>
    <submittedName>
        <fullName evidence="3">NEDD4 binding protein 2</fullName>
    </submittedName>
</protein>
<organism evidence="3 4">
    <name type="scientific">Latimeria chalumnae</name>
    <name type="common">Coelacanth</name>
    <dbReference type="NCBI Taxonomy" id="7897"/>
    <lineage>
        <taxon>Eukaryota</taxon>
        <taxon>Metazoa</taxon>
        <taxon>Chordata</taxon>
        <taxon>Craniata</taxon>
        <taxon>Vertebrata</taxon>
        <taxon>Euteleostomi</taxon>
        <taxon>Coelacanthiformes</taxon>
        <taxon>Coelacanthidae</taxon>
        <taxon>Latimeria</taxon>
    </lineage>
</organism>
<dbReference type="SMART" id="SM01162">
    <property type="entry name" value="DUF1771"/>
    <property type="match status" value="1"/>
</dbReference>
<dbReference type="EMBL" id="AFYH01121474">
    <property type="status" value="NOT_ANNOTATED_CDS"/>
    <property type="molecule type" value="Genomic_DNA"/>
</dbReference>
<dbReference type="InterPro" id="IPR056719">
    <property type="entry name" value="DUF7817"/>
</dbReference>
<evidence type="ECO:0000313" key="3">
    <source>
        <dbReference type="Ensembl" id="ENSLACP00000013318.1"/>
    </source>
</evidence>
<name>H3AUJ7_LATCH</name>
<dbReference type="PANTHER" id="PTHR46535">
    <property type="entry name" value="NEDD4-BINDING PROTEIN 2"/>
    <property type="match status" value="1"/>
</dbReference>
<keyword evidence="4" id="KW-1185">Reference proteome</keyword>
<feature type="region of interest" description="Disordered" evidence="1">
    <location>
        <begin position="1007"/>
        <end position="1052"/>
    </location>
</feature>
<dbReference type="InterPro" id="IPR002625">
    <property type="entry name" value="Smr_dom"/>
</dbReference>
<reference evidence="4" key="1">
    <citation type="submission" date="2011-08" db="EMBL/GenBank/DDBJ databases">
        <title>The draft genome of Latimeria chalumnae.</title>
        <authorList>
            <person name="Di Palma F."/>
            <person name="Alfoldi J."/>
            <person name="Johnson J."/>
            <person name="Berlin A."/>
            <person name="Gnerre S."/>
            <person name="Jaffe D."/>
            <person name="MacCallum I."/>
            <person name="Young S."/>
            <person name="Walker B.J."/>
            <person name="Lander E."/>
            <person name="Lindblad-Toh K."/>
        </authorList>
    </citation>
    <scope>NUCLEOTIDE SEQUENCE [LARGE SCALE GENOMIC DNA]</scope>
    <source>
        <strain evidence="4">Wild caught</strain>
    </source>
</reference>
<feature type="compositionally biased region" description="Basic and acidic residues" evidence="1">
    <location>
        <begin position="1010"/>
        <end position="1020"/>
    </location>
</feature>
<evidence type="ECO:0000256" key="1">
    <source>
        <dbReference type="SAM" id="MobiDB-lite"/>
    </source>
</evidence>
<reference evidence="3" key="2">
    <citation type="submission" date="2025-08" db="UniProtKB">
        <authorList>
            <consortium name="Ensembl"/>
        </authorList>
    </citation>
    <scope>IDENTIFICATION</scope>
</reference>
<feature type="compositionally biased region" description="Basic and acidic residues" evidence="1">
    <location>
        <begin position="618"/>
        <end position="635"/>
    </location>
</feature>
<dbReference type="InterPro" id="IPR013899">
    <property type="entry name" value="DUF1771"/>
</dbReference>
<dbReference type="Ensembl" id="ENSLACT00000013414.1">
    <property type="protein sequence ID" value="ENSLACP00000013318.1"/>
    <property type="gene ID" value="ENSLACG00000011727.1"/>
</dbReference>
<dbReference type="GO" id="GO:0004519">
    <property type="term" value="F:endonuclease activity"/>
    <property type="evidence" value="ECO:0007669"/>
    <property type="project" value="TreeGrafter"/>
</dbReference>
<feature type="compositionally biased region" description="Polar residues" evidence="1">
    <location>
        <begin position="676"/>
        <end position="688"/>
    </location>
</feature>
<feature type="region of interest" description="Disordered" evidence="1">
    <location>
        <begin position="259"/>
        <end position="340"/>
    </location>
</feature>
<feature type="compositionally biased region" description="Polar residues" evidence="1">
    <location>
        <begin position="1"/>
        <end position="12"/>
    </location>
</feature>
<feature type="region of interest" description="Disordered" evidence="1">
    <location>
        <begin position="1"/>
        <end position="20"/>
    </location>
</feature>
<dbReference type="SMART" id="SM00463">
    <property type="entry name" value="SMR"/>
    <property type="match status" value="1"/>
</dbReference>
<dbReference type="Pfam" id="PF08590">
    <property type="entry name" value="DUF1771"/>
    <property type="match status" value="1"/>
</dbReference>
<dbReference type="GO" id="GO:0005634">
    <property type="term" value="C:nucleus"/>
    <property type="evidence" value="ECO:0007669"/>
    <property type="project" value="TreeGrafter"/>
</dbReference>
<proteinExistence type="predicted"/>
<feature type="domain" description="Smr" evidence="2">
    <location>
        <begin position="1377"/>
        <end position="1456"/>
    </location>
</feature>
<feature type="compositionally biased region" description="Polar residues" evidence="1">
    <location>
        <begin position="259"/>
        <end position="273"/>
    </location>
</feature>
<dbReference type="EMBL" id="AFYH01121472">
    <property type="status" value="NOT_ANNOTATED_CDS"/>
    <property type="molecule type" value="Genomic_DNA"/>
</dbReference>
<dbReference type="Proteomes" id="UP000008672">
    <property type="component" value="Unassembled WGS sequence"/>
</dbReference>